<organism evidence="2 3">
    <name type="scientific">Calocera cornea HHB12733</name>
    <dbReference type="NCBI Taxonomy" id="1353952"/>
    <lineage>
        <taxon>Eukaryota</taxon>
        <taxon>Fungi</taxon>
        <taxon>Dikarya</taxon>
        <taxon>Basidiomycota</taxon>
        <taxon>Agaricomycotina</taxon>
        <taxon>Dacrymycetes</taxon>
        <taxon>Dacrymycetales</taxon>
        <taxon>Dacrymycetaceae</taxon>
        <taxon>Calocera</taxon>
    </lineage>
</organism>
<dbReference type="Proteomes" id="UP000076842">
    <property type="component" value="Unassembled WGS sequence"/>
</dbReference>
<keyword evidence="3" id="KW-1185">Reference proteome</keyword>
<evidence type="ECO:0000313" key="3">
    <source>
        <dbReference type="Proteomes" id="UP000076842"/>
    </source>
</evidence>
<feature type="compositionally biased region" description="Polar residues" evidence="1">
    <location>
        <begin position="29"/>
        <end position="44"/>
    </location>
</feature>
<protein>
    <submittedName>
        <fullName evidence="2">Uncharacterized protein</fullName>
    </submittedName>
</protein>
<proteinExistence type="predicted"/>
<name>A0A165CDS3_9BASI</name>
<feature type="region of interest" description="Disordered" evidence="1">
    <location>
        <begin position="1"/>
        <end position="68"/>
    </location>
</feature>
<evidence type="ECO:0000313" key="2">
    <source>
        <dbReference type="EMBL" id="KZT50636.1"/>
    </source>
</evidence>
<reference evidence="2 3" key="1">
    <citation type="journal article" date="2016" name="Mol. Biol. Evol.">
        <title>Comparative Genomics of Early-Diverging Mushroom-Forming Fungi Provides Insights into the Origins of Lignocellulose Decay Capabilities.</title>
        <authorList>
            <person name="Nagy L.G."/>
            <person name="Riley R."/>
            <person name="Tritt A."/>
            <person name="Adam C."/>
            <person name="Daum C."/>
            <person name="Floudas D."/>
            <person name="Sun H."/>
            <person name="Yadav J.S."/>
            <person name="Pangilinan J."/>
            <person name="Larsson K.H."/>
            <person name="Matsuura K."/>
            <person name="Barry K."/>
            <person name="Labutti K."/>
            <person name="Kuo R."/>
            <person name="Ohm R.A."/>
            <person name="Bhattacharya S.S."/>
            <person name="Shirouzu T."/>
            <person name="Yoshinaga Y."/>
            <person name="Martin F.M."/>
            <person name="Grigoriev I.V."/>
            <person name="Hibbett D.S."/>
        </authorList>
    </citation>
    <scope>NUCLEOTIDE SEQUENCE [LARGE SCALE GENOMIC DNA]</scope>
    <source>
        <strain evidence="2 3">HHB12733</strain>
    </source>
</reference>
<accession>A0A165CDS3</accession>
<dbReference type="AlphaFoldDB" id="A0A165CDS3"/>
<feature type="compositionally biased region" description="Polar residues" evidence="1">
    <location>
        <begin position="1"/>
        <end position="10"/>
    </location>
</feature>
<evidence type="ECO:0000256" key="1">
    <source>
        <dbReference type="SAM" id="MobiDB-lite"/>
    </source>
</evidence>
<dbReference type="InParanoid" id="A0A165CDS3"/>
<dbReference type="EMBL" id="KV424156">
    <property type="protein sequence ID" value="KZT50636.1"/>
    <property type="molecule type" value="Genomic_DNA"/>
</dbReference>
<sequence length="121" mass="12696">MHPPTASSTAAIEWETAENGEVGCRATANGPTTRATTGPQQSRTDLCPQPSPQRQPTLAGLPSSPAIHAPATLPALSVRSIATGNHNTSIPAVKTTQDDQQHCAYSAPRHQLRQHGIAPHL</sequence>
<gene>
    <name evidence="2" type="ORF">CALCODRAFT_178848</name>
</gene>